<reference evidence="1" key="3">
    <citation type="submission" date="2025-09" db="UniProtKB">
        <authorList>
            <consortium name="Ensembl"/>
        </authorList>
    </citation>
    <scope>IDENTIFICATION</scope>
    <source>
        <strain evidence="1">broiler</strain>
    </source>
</reference>
<evidence type="ECO:0008006" key="3">
    <source>
        <dbReference type="Google" id="ProtNLM"/>
    </source>
</evidence>
<dbReference type="SUPFAM" id="SSF51430">
    <property type="entry name" value="NAD(P)-linked oxidoreductase"/>
    <property type="match status" value="1"/>
</dbReference>
<dbReference type="InterPro" id="IPR036812">
    <property type="entry name" value="NAD(P)_OxRdtase_dom_sf"/>
</dbReference>
<evidence type="ECO:0000313" key="2">
    <source>
        <dbReference type="Proteomes" id="UP000000539"/>
    </source>
</evidence>
<dbReference type="PANTHER" id="PTHR11732">
    <property type="entry name" value="ALDO/KETO REDUCTASE"/>
    <property type="match status" value="1"/>
</dbReference>
<accession>A0A8V0YDY7</accession>
<dbReference type="GeneTree" id="ENSGT00940000165639"/>
<reference evidence="1" key="1">
    <citation type="submission" date="2020-11" db="EMBL/GenBank/DDBJ databases">
        <title>Gallus gallus (Chicken) genome, bGalGal1, GRCg7b, maternal haplotype autosomes + Z &amp; W.</title>
        <authorList>
            <person name="Warren W."/>
            <person name="Formenti G."/>
            <person name="Fedrigo O."/>
            <person name="Haase B."/>
            <person name="Mountcastle J."/>
            <person name="Balacco J."/>
            <person name="Tracey A."/>
            <person name="Schneider V."/>
            <person name="Okimoto R."/>
            <person name="Cheng H."/>
            <person name="Hawken R."/>
            <person name="Howe K."/>
            <person name="Jarvis E.D."/>
        </authorList>
    </citation>
    <scope>NUCLEOTIDE SEQUENCE [LARGE SCALE GENOMIC DNA]</scope>
    <source>
        <strain evidence="1">Broiler</strain>
    </source>
</reference>
<dbReference type="Proteomes" id="UP000000539">
    <property type="component" value="Chromosome 1"/>
</dbReference>
<sequence length="110" mass="12671">QGKGRDAVKFAISLVYHHFDCTYVYQNEKDLFICEALCPPQWWCIFHEKSLVKEACRNTLTALQLDYLDLCLMHWPVGFKVCEASTFLSPLSGLCPFFLGDLRKSVVKPH</sequence>
<reference evidence="1" key="2">
    <citation type="submission" date="2025-08" db="UniProtKB">
        <authorList>
            <consortium name="Ensembl"/>
        </authorList>
    </citation>
    <scope>IDENTIFICATION</scope>
    <source>
        <strain evidence="1">broiler</strain>
    </source>
</reference>
<keyword evidence="2" id="KW-1185">Reference proteome</keyword>
<name>A0A8V0YDY7_CHICK</name>
<proteinExistence type="predicted"/>
<dbReference type="GO" id="GO:0016491">
    <property type="term" value="F:oxidoreductase activity"/>
    <property type="evidence" value="ECO:0007669"/>
    <property type="project" value="InterPro"/>
</dbReference>
<dbReference type="InterPro" id="IPR020471">
    <property type="entry name" value="AKR"/>
</dbReference>
<evidence type="ECO:0000313" key="1">
    <source>
        <dbReference type="Ensembl" id="ENSGALP00010019032.1"/>
    </source>
</evidence>
<dbReference type="AlphaFoldDB" id="A0A8V0YDY7"/>
<dbReference type="Ensembl" id="ENSGALT00010032242.1">
    <property type="protein sequence ID" value="ENSGALP00010019032.1"/>
    <property type="gene ID" value="ENSGALG00010013395.1"/>
</dbReference>
<dbReference type="Gene3D" id="3.20.20.100">
    <property type="entry name" value="NADP-dependent oxidoreductase domain"/>
    <property type="match status" value="1"/>
</dbReference>
<protein>
    <recommendedName>
        <fullName evidence="3">NADP-dependent oxidoreductase domain-containing protein</fullName>
    </recommendedName>
</protein>
<organism evidence="1 2">
    <name type="scientific">Gallus gallus</name>
    <name type="common">Chicken</name>
    <dbReference type="NCBI Taxonomy" id="9031"/>
    <lineage>
        <taxon>Eukaryota</taxon>
        <taxon>Metazoa</taxon>
        <taxon>Chordata</taxon>
        <taxon>Craniata</taxon>
        <taxon>Vertebrata</taxon>
        <taxon>Euteleostomi</taxon>
        <taxon>Archelosauria</taxon>
        <taxon>Archosauria</taxon>
        <taxon>Dinosauria</taxon>
        <taxon>Saurischia</taxon>
        <taxon>Theropoda</taxon>
        <taxon>Coelurosauria</taxon>
        <taxon>Aves</taxon>
        <taxon>Neognathae</taxon>
        <taxon>Galloanserae</taxon>
        <taxon>Galliformes</taxon>
        <taxon>Phasianidae</taxon>
        <taxon>Phasianinae</taxon>
        <taxon>Gallus</taxon>
    </lineage>
</organism>